<dbReference type="OMA" id="WSLHGKN"/>
<dbReference type="InterPro" id="IPR039698">
    <property type="entry name" value="Dfg10/SRD5A3"/>
</dbReference>
<dbReference type="OrthoDB" id="541710at2759"/>
<reference evidence="7 8" key="1">
    <citation type="journal article" date="2014" name="Nat. Commun.">
        <title>Klebsormidium flaccidum genome reveals primary factors for plant terrestrial adaptation.</title>
        <authorList>
            <person name="Hori K."/>
            <person name="Maruyama F."/>
            <person name="Fujisawa T."/>
            <person name="Togashi T."/>
            <person name="Yamamoto N."/>
            <person name="Seo M."/>
            <person name="Sato S."/>
            <person name="Yamada T."/>
            <person name="Mori H."/>
            <person name="Tajima N."/>
            <person name="Moriyama T."/>
            <person name="Ikeuchi M."/>
            <person name="Watanabe M."/>
            <person name="Wada H."/>
            <person name="Kobayashi K."/>
            <person name="Saito M."/>
            <person name="Masuda T."/>
            <person name="Sasaki-Sekimoto Y."/>
            <person name="Mashiguchi K."/>
            <person name="Awai K."/>
            <person name="Shimojima M."/>
            <person name="Masuda S."/>
            <person name="Iwai M."/>
            <person name="Nobusawa T."/>
            <person name="Narise T."/>
            <person name="Kondo S."/>
            <person name="Saito H."/>
            <person name="Sato R."/>
            <person name="Murakawa M."/>
            <person name="Ihara Y."/>
            <person name="Oshima-Yamada Y."/>
            <person name="Ohtaka K."/>
            <person name="Satoh M."/>
            <person name="Sonobe K."/>
            <person name="Ishii M."/>
            <person name="Ohtani R."/>
            <person name="Kanamori-Sato M."/>
            <person name="Honoki R."/>
            <person name="Miyazaki D."/>
            <person name="Mochizuki H."/>
            <person name="Umetsu J."/>
            <person name="Higashi K."/>
            <person name="Shibata D."/>
            <person name="Kamiya Y."/>
            <person name="Sato N."/>
            <person name="Nakamura Y."/>
            <person name="Tabata S."/>
            <person name="Ida S."/>
            <person name="Kurokawa K."/>
            <person name="Ohta H."/>
        </authorList>
    </citation>
    <scope>NUCLEOTIDE SEQUENCE [LARGE SCALE GENOMIC DNA]</scope>
    <source>
        <strain evidence="7 8">NIES-2285</strain>
    </source>
</reference>
<sequence>MEQAVDSGASVLSDALAGSFLIGALRVFWLLSTTLVVLGVLPFGFYQRFLRKSAGRGKLRVVEKVDPGAKKGPLARLWDVTVPQDYFSHFYLVGFMSTLGLIHHTFYPENFRFWPSPSDTPQPKKPHPFAEGFEHAESIFLLALMLVHTARRLCESTMLEKHAPGSRMHIASYVYGLCYYVAAPLTLYVHRSKKVKTVWGLFSWHEVLGGLLFIFANIKQHQLGQILAGLRHRSGPFDKIPVYRIPRGDWFEWVACPHYLAEILLYLGLVVVSEGKDLTIWLMFSWVVANLTYAAQLARRWYVTKFEDYPKERKAIVPLLF</sequence>
<keyword evidence="4 5" id="KW-0472">Membrane</keyword>
<dbReference type="GO" id="GO:0102389">
    <property type="term" value="F:polyprenol reductase activity"/>
    <property type="evidence" value="ECO:0000318"/>
    <property type="project" value="GO_Central"/>
</dbReference>
<feature type="transmembrane region" description="Helical" evidence="5">
    <location>
        <begin position="278"/>
        <end position="295"/>
    </location>
</feature>
<dbReference type="EMBL" id="DF237361">
    <property type="protein sequence ID" value="GAQ88246.1"/>
    <property type="molecule type" value="Genomic_DNA"/>
</dbReference>
<proteinExistence type="predicted"/>
<dbReference type="GO" id="GO:0006488">
    <property type="term" value="P:dolichol-linked oligosaccharide biosynthetic process"/>
    <property type="evidence" value="ECO:0007669"/>
    <property type="project" value="InterPro"/>
</dbReference>
<evidence type="ECO:0000256" key="5">
    <source>
        <dbReference type="SAM" id="Phobius"/>
    </source>
</evidence>
<keyword evidence="2 5" id="KW-0812">Transmembrane</keyword>
<dbReference type="AlphaFoldDB" id="A0A1Y1IHQ4"/>
<feature type="domain" description="3-oxo-5-alpha-steroid 4-dehydrogenase C-terminal" evidence="6">
    <location>
        <begin position="203"/>
        <end position="321"/>
    </location>
</feature>
<dbReference type="UniPathway" id="UPA00378"/>
<feature type="transmembrane region" description="Helical" evidence="5">
    <location>
        <begin position="250"/>
        <end position="272"/>
    </location>
</feature>
<evidence type="ECO:0000259" key="6">
    <source>
        <dbReference type="Pfam" id="PF02544"/>
    </source>
</evidence>
<evidence type="ECO:0000256" key="4">
    <source>
        <dbReference type="ARBA" id="ARBA00023136"/>
    </source>
</evidence>
<evidence type="ECO:0000256" key="3">
    <source>
        <dbReference type="ARBA" id="ARBA00022989"/>
    </source>
</evidence>
<organism evidence="7 8">
    <name type="scientific">Klebsormidium nitens</name>
    <name type="common">Green alga</name>
    <name type="synonym">Ulothrix nitens</name>
    <dbReference type="NCBI Taxonomy" id="105231"/>
    <lineage>
        <taxon>Eukaryota</taxon>
        <taxon>Viridiplantae</taxon>
        <taxon>Streptophyta</taxon>
        <taxon>Klebsormidiophyceae</taxon>
        <taxon>Klebsormidiales</taxon>
        <taxon>Klebsormidiaceae</taxon>
        <taxon>Klebsormidium</taxon>
    </lineage>
</organism>
<evidence type="ECO:0000313" key="7">
    <source>
        <dbReference type="EMBL" id="GAQ88246.1"/>
    </source>
</evidence>
<dbReference type="GO" id="GO:0005783">
    <property type="term" value="C:endoplasmic reticulum"/>
    <property type="evidence" value="ECO:0000318"/>
    <property type="project" value="GO_Central"/>
</dbReference>
<dbReference type="GO" id="GO:0006629">
    <property type="term" value="P:lipid metabolic process"/>
    <property type="evidence" value="ECO:0007669"/>
    <property type="project" value="InterPro"/>
</dbReference>
<dbReference type="STRING" id="105231.A0A1Y1IHQ4"/>
<evidence type="ECO:0000313" key="8">
    <source>
        <dbReference type="Proteomes" id="UP000054558"/>
    </source>
</evidence>
<accession>A0A1Y1IHQ4</accession>
<protein>
    <submittedName>
        <fullName evidence="7">3-oxo-5-alpha-steroid 4-dehydrogenase 3</fullName>
    </submittedName>
</protein>
<dbReference type="PROSITE" id="PS50244">
    <property type="entry name" value="S5A_REDUCTASE"/>
    <property type="match status" value="1"/>
</dbReference>
<dbReference type="PANTHER" id="PTHR14624:SF0">
    <property type="entry name" value="POLYPRENOL REDUCTASE"/>
    <property type="match status" value="1"/>
</dbReference>
<evidence type="ECO:0000256" key="2">
    <source>
        <dbReference type="ARBA" id="ARBA00022692"/>
    </source>
</evidence>
<keyword evidence="8" id="KW-1185">Reference proteome</keyword>
<feature type="transmembrane region" description="Helical" evidence="5">
    <location>
        <begin position="20"/>
        <end position="46"/>
    </location>
</feature>
<dbReference type="InterPro" id="IPR001104">
    <property type="entry name" value="3-oxo-5_a-steroid_4-DH_C"/>
</dbReference>
<dbReference type="Proteomes" id="UP000054558">
    <property type="component" value="Unassembled WGS sequence"/>
</dbReference>
<dbReference type="Pfam" id="PF02544">
    <property type="entry name" value="Steroid_dh"/>
    <property type="match status" value="1"/>
</dbReference>
<feature type="transmembrane region" description="Helical" evidence="5">
    <location>
        <begin position="201"/>
        <end position="218"/>
    </location>
</feature>
<gene>
    <name evidence="7" type="ORF">KFL_004120130</name>
</gene>
<feature type="transmembrane region" description="Helical" evidence="5">
    <location>
        <begin position="170"/>
        <end position="189"/>
    </location>
</feature>
<dbReference type="PANTHER" id="PTHR14624">
    <property type="entry name" value="DFG10 PROTEIN"/>
    <property type="match status" value="1"/>
</dbReference>
<name>A0A1Y1IHQ4_KLENI</name>
<feature type="transmembrane region" description="Helical" evidence="5">
    <location>
        <begin position="86"/>
        <end position="107"/>
    </location>
</feature>
<evidence type="ECO:0000256" key="1">
    <source>
        <dbReference type="ARBA" id="ARBA00004127"/>
    </source>
</evidence>
<keyword evidence="3 5" id="KW-1133">Transmembrane helix</keyword>
<comment type="subcellular location">
    <subcellularLocation>
        <location evidence="1">Endomembrane system</location>
        <topology evidence="1">Multi-pass membrane protein</topology>
    </subcellularLocation>
</comment>